<name>A0A6G1X3K3_9BACI</name>
<feature type="transmembrane region" description="Helical" evidence="1">
    <location>
        <begin position="84"/>
        <end position="105"/>
    </location>
</feature>
<sequence>MYNDDRKMVKGCDDLKISKWAWLIIGNAALGLFTCYLYIYLWVLFEMGQSESILSWKASASFLIGIFIFGIWNYFMIRRHSKKYWGQGLFTYVGTILLFVLLFQFI</sequence>
<keyword evidence="1" id="KW-0472">Membrane</keyword>
<evidence type="ECO:0000256" key="1">
    <source>
        <dbReference type="SAM" id="Phobius"/>
    </source>
</evidence>
<feature type="transmembrane region" description="Helical" evidence="1">
    <location>
        <begin position="20"/>
        <end position="41"/>
    </location>
</feature>
<keyword evidence="1" id="KW-1133">Transmembrane helix</keyword>
<gene>
    <name evidence="2" type="ORF">GH754_03845</name>
</gene>
<dbReference type="Proteomes" id="UP000480185">
    <property type="component" value="Unassembled WGS sequence"/>
</dbReference>
<comment type="caution">
    <text evidence="2">The sequence shown here is derived from an EMBL/GenBank/DDBJ whole genome shotgun (WGS) entry which is preliminary data.</text>
</comment>
<proteinExistence type="predicted"/>
<keyword evidence="1" id="KW-0812">Transmembrane</keyword>
<evidence type="ECO:0000313" key="2">
    <source>
        <dbReference type="EMBL" id="MRG85460.1"/>
    </source>
</evidence>
<organism evidence="2 3">
    <name type="scientific">Salinibacillus xinjiangensis</name>
    <dbReference type="NCBI Taxonomy" id="1229268"/>
    <lineage>
        <taxon>Bacteria</taxon>
        <taxon>Bacillati</taxon>
        <taxon>Bacillota</taxon>
        <taxon>Bacilli</taxon>
        <taxon>Bacillales</taxon>
        <taxon>Bacillaceae</taxon>
        <taxon>Salinibacillus</taxon>
    </lineage>
</organism>
<dbReference type="EMBL" id="WJNH01000002">
    <property type="protein sequence ID" value="MRG85460.1"/>
    <property type="molecule type" value="Genomic_DNA"/>
</dbReference>
<dbReference type="AlphaFoldDB" id="A0A6G1X3K3"/>
<feature type="transmembrane region" description="Helical" evidence="1">
    <location>
        <begin position="53"/>
        <end position="72"/>
    </location>
</feature>
<evidence type="ECO:0000313" key="3">
    <source>
        <dbReference type="Proteomes" id="UP000480185"/>
    </source>
</evidence>
<protein>
    <submittedName>
        <fullName evidence="2">Uncharacterized protein</fullName>
    </submittedName>
</protein>
<reference evidence="2 3" key="1">
    <citation type="submission" date="2019-11" db="EMBL/GenBank/DDBJ databases">
        <authorList>
            <person name="Li J."/>
        </authorList>
    </citation>
    <scope>NUCLEOTIDE SEQUENCE [LARGE SCALE GENOMIC DNA]</scope>
    <source>
        <strain evidence="2 3">J4</strain>
    </source>
</reference>
<accession>A0A6G1X3K3</accession>
<keyword evidence="3" id="KW-1185">Reference proteome</keyword>